<reference evidence="5" key="1">
    <citation type="journal article" date="2015" name="Nat. Plants">
        <title>Genome expansion of Arabis alpina linked with retrotransposition and reduced symmetric DNA methylation.</title>
        <authorList>
            <person name="Willing E.M."/>
            <person name="Rawat V."/>
            <person name="Mandakova T."/>
            <person name="Maumus F."/>
            <person name="James G.V."/>
            <person name="Nordstroem K.J."/>
            <person name="Becker C."/>
            <person name="Warthmann N."/>
            <person name="Chica C."/>
            <person name="Szarzynska B."/>
            <person name="Zytnicki M."/>
            <person name="Albani M.C."/>
            <person name="Kiefer C."/>
            <person name="Bergonzi S."/>
            <person name="Castaings L."/>
            <person name="Mateos J.L."/>
            <person name="Berns M.C."/>
            <person name="Bujdoso N."/>
            <person name="Piofczyk T."/>
            <person name="de Lorenzo L."/>
            <person name="Barrero-Sicilia C."/>
            <person name="Mateos I."/>
            <person name="Piednoel M."/>
            <person name="Hagmann J."/>
            <person name="Chen-Min-Tao R."/>
            <person name="Iglesias-Fernandez R."/>
            <person name="Schuster S.C."/>
            <person name="Alonso-Blanco C."/>
            <person name="Roudier F."/>
            <person name="Carbonero P."/>
            <person name="Paz-Ares J."/>
            <person name="Davis S.J."/>
            <person name="Pecinka A."/>
            <person name="Quesneville H."/>
            <person name="Colot V."/>
            <person name="Lysak M.A."/>
            <person name="Weigel D."/>
            <person name="Coupland G."/>
            <person name="Schneeberger K."/>
        </authorList>
    </citation>
    <scope>NUCLEOTIDE SEQUENCE [LARGE SCALE GENOMIC DNA]</scope>
    <source>
        <strain evidence="5">cv. Pajares</strain>
    </source>
</reference>
<keyword evidence="2" id="KW-0812">Transmembrane</keyword>
<dbReference type="OrthoDB" id="1094204at2759"/>
<keyword evidence="2" id="KW-1133">Transmembrane helix</keyword>
<feature type="region of interest" description="Disordered" evidence="1">
    <location>
        <begin position="30"/>
        <end position="50"/>
    </location>
</feature>
<feature type="chain" id="PRO_5001821934" evidence="3">
    <location>
        <begin position="25"/>
        <end position="146"/>
    </location>
</feature>
<feature type="transmembrane region" description="Helical" evidence="2">
    <location>
        <begin position="72"/>
        <end position="97"/>
    </location>
</feature>
<keyword evidence="3" id="KW-0732">Signal</keyword>
<dbReference type="EMBL" id="CM002876">
    <property type="protein sequence ID" value="KFK27678.1"/>
    <property type="molecule type" value="Genomic_DNA"/>
</dbReference>
<evidence type="ECO:0000313" key="5">
    <source>
        <dbReference type="Proteomes" id="UP000029120"/>
    </source>
</evidence>
<organism evidence="4 5">
    <name type="scientific">Arabis alpina</name>
    <name type="common">Alpine rock-cress</name>
    <dbReference type="NCBI Taxonomy" id="50452"/>
    <lineage>
        <taxon>Eukaryota</taxon>
        <taxon>Viridiplantae</taxon>
        <taxon>Streptophyta</taxon>
        <taxon>Embryophyta</taxon>
        <taxon>Tracheophyta</taxon>
        <taxon>Spermatophyta</taxon>
        <taxon>Magnoliopsida</taxon>
        <taxon>eudicotyledons</taxon>
        <taxon>Gunneridae</taxon>
        <taxon>Pentapetalae</taxon>
        <taxon>rosids</taxon>
        <taxon>malvids</taxon>
        <taxon>Brassicales</taxon>
        <taxon>Brassicaceae</taxon>
        <taxon>Arabideae</taxon>
        <taxon>Arabis</taxon>
    </lineage>
</organism>
<keyword evidence="2" id="KW-0472">Membrane</keyword>
<keyword evidence="5" id="KW-1185">Reference proteome</keyword>
<dbReference type="Proteomes" id="UP000029120">
    <property type="component" value="Chromosome 8"/>
</dbReference>
<dbReference type="AlphaFoldDB" id="A0A087GCS6"/>
<evidence type="ECO:0000313" key="4">
    <source>
        <dbReference type="EMBL" id="KFK27678.1"/>
    </source>
</evidence>
<dbReference type="OMA" id="GAPIMIC"/>
<evidence type="ECO:0000256" key="1">
    <source>
        <dbReference type="SAM" id="MobiDB-lite"/>
    </source>
</evidence>
<feature type="signal peptide" evidence="3">
    <location>
        <begin position="1"/>
        <end position="24"/>
    </location>
</feature>
<sequence>MAMSRALILFFIFFLSALVGSINGRPCGPTPTTPDWRAQMERSEESARQAGRMGLECETEGYSGGSGNTGSISIGAILIALAFVFVVFGFIIGVWCACVRRQKAINAANVNNFSGQVVGAPMAHGTELKSYPETKTVQKGDPGYQV</sequence>
<feature type="compositionally biased region" description="Basic and acidic residues" evidence="1">
    <location>
        <begin position="38"/>
        <end position="47"/>
    </location>
</feature>
<proteinExistence type="predicted"/>
<evidence type="ECO:0000256" key="3">
    <source>
        <dbReference type="SAM" id="SignalP"/>
    </source>
</evidence>
<evidence type="ECO:0000256" key="2">
    <source>
        <dbReference type="SAM" id="Phobius"/>
    </source>
</evidence>
<name>A0A087GCS6_ARAAL</name>
<accession>A0A087GCS6</accession>
<gene>
    <name evidence="4" type="ordered locus">AALP_Aa8g414600</name>
</gene>
<protein>
    <submittedName>
        <fullName evidence="4">Uncharacterized protein</fullName>
    </submittedName>
</protein>
<dbReference type="Gramene" id="KFK27678">
    <property type="protein sequence ID" value="KFK27678"/>
    <property type="gene ID" value="AALP_AA8G414600"/>
</dbReference>